<keyword evidence="2" id="KW-0479">Metal-binding</keyword>
<dbReference type="Gene3D" id="2.60.120.620">
    <property type="entry name" value="q2cbj1_9rhob like domain"/>
    <property type="match status" value="1"/>
</dbReference>
<dbReference type="PANTHER" id="PTHR10869:SF246">
    <property type="entry name" value="TRANSMEMBRANE PROLYL 4-HYDROXYLASE"/>
    <property type="match status" value="1"/>
</dbReference>
<dbReference type="Gene3D" id="1.25.40.10">
    <property type="entry name" value="Tetratricopeptide repeat domain"/>
    <property type="match status" value="1"/>
</dbReference>
<proteinExistence type="predicted"/>
<dbReference type="InterPro" id="IPR044862">
    <property type="entry name" value="Pro_4_hyd_alph_FE2OG_OXY"/>
</dbReference>
<keyword evidence="7" id="KW-0408">Iron</keyword>
<evidence type="ECO:0000256" key="1">
    <source>
        <dbReference type="ARBA" id="ARBA00001961"/>
    </source>
</evidence>
<keyword evidence="3" id="KW-0256">Endoplasmic reticulum</keyword>
<dbReference type="SMART" id="SM00702">
    <property type="entry name" value="P4Hc"/>
    <property type="match status" value="1"/>
</dbReference>
<evidence type="ECO:0000256" key="5">
    <source>
        <dbReference type="ARBA" id="ARBA00022964"/>
    </source>
</evidence>
<evidence type="ECO:0000256" key="4">
    <source>
        <dbReference type="ARBA" id="ARBA00022896"/>
    </source>
</evidence>
<sequence length="303" mass="33048">MQNDPSVQLEQGLALLGGETASADGPKAIALIDTAAANGHPDALVMSALFEAMGALRPQNWPAAMRKLRRAAELGSESARGQVQVLEERGSVDLSIDRLLAPPPKKQLHDSPRIVAYPGFAAEAECAWIIGRARDRLKPAKVFATSTGDQTHNPARDNKAIEFQLPDMDLVVEVLRARISAATRLPVAIFEPTQILHYSVGEQFRPHHDFLDPEIPGFAEHLKKFGQRIATVLIYLNDGYEGGETVFPKLGINHRAAAGDALFFTNVDRSGRGDPLTMHAGSPPTSGEKWVFSQWIRDRLPAQ</sequence>
<dbReference type="InterPro" id="IPR045054">
    <property type="entry name" value="P4HA-like"/>
</dbReference>
<keyword evidence="4" id="KW-0847">Vitamin C</keyword>
<dbReference type="RefSeq" id="WP_249868555.1">
    <property type="nucleotide sequence ID" value="NZ_JAMGBC010000001.1"/>
</dbReference>
<evidence type="ECO:0000313" key="10">
    <source>
        <dbReference type="EMBL" id="MCL6679673.1"/>
    </source>
</evidence>
<dbReference type="Proteomes" id="UP001165343">
    <property type="component" value="Unassembled WGS sequence"/>
</dbReference>
<name>A0ABT0RHF9_9SPHN</name>
<comment type="cofactor">
    <cofactor evidence="1">
        <name>L-ascorbate</name>
        <dbReference type="ChEBI" id="CHEBI:38290"/>
    </cofactor>
</comment>
<feature type="domain" description="Fe2OG dioxygenase" evidence="9">
    <location>
        <begin position="189"/>
        <end position="298"/>
    </location>
</feature>
<dbReference type="Pfam" id="PF13640">
    <property type="entry name" value="2OG-FeII_Oxy_3"/>
    <property type="match status" value="1"/>
</dbReference>
<evidence type="ECO:0000256" key="7">
    <source>
        <dbReference type="ARBA" id="ARBA00023004"/>
    </source>
</evidence>
<organism evidence="10 11">
    <name type="scientific">Sphingomonas anseongensis</name>
    <dbReference type="NCBI Taxonomy" id="2908207"/>
    <lineage>
        <taxon>Bacteria</taxon>
        <taxon>Pseudomonadati</taxon>
        <taxon>Pseudomonadota</taxon>
        <taxon>Alphaproteobacteria</taxon>
        <taxon>Sphingomonadales</taxon>
        <taxon>Sphingomonadaceae</taxon>
        <taxon>Sphingomonas</taxon>
    </lineage>
</organism>
<keyword evidence="11" id="KW-1185">Reference proteome</keyword>
<dbReference type="EMBL" id="JAMGBC010000001">
    <property type="protein sequence ID" value="MCL6679673.1"/>
    <property type="molecule type" value="Genomic_DNA"/>
</dbReference>
<protein>
    <submittedName>
        <fullName evidence="10">2OG-Fe(II) oxygenase</fullName>
    </submittedName>
</protein>
<keyword evidence="6" id="KW-0560">Oxidoreductase</keyword>
<accession>A0ABT0RHF9</accession>
<evidence type="ECO:0000256" key="6">
    <source>
        <dbReference type="ARBA" id="ARBA00023002"/>
    </source>
</evidence>
<dbReference type="PANTHER" id="PTHR10869">
    <property type="entry name" value="PROLYL 4-HYDROXYLASE ALPHA SUBUNIT"/>
    <property type="match status" value="1"/>
</dbReference>
<dbReference type="InterPro" id="IPR011990">
    <property type="entry name" value="TPR-like_helical_dom_sf"/>
</dbReference>
<evidence type="ECO:0000256" key="2">
    <source>
        <dbReference type="ARBA" id="ARBA00022723"/>
    </source>
</evidence>
<gene>
    <name evidence="10" type="ORF">LZ519_10160</name>
</gene>
<dbReference type="SUPFAM" id="SSF81901">
    <property type="entry name" value="HCP-like"/>
    <property type="match status" value="1"/>
</dbReference>
<evidence type="ECO:0000256" key="3">
    <source>
        <dbReference type="ARBA" id="ARBA00022824"/>
    </source>
</evidence>
<dbReference type="PROSITE" id="PS51471">
    <property type="entry name" value="FE2OG_OXY"/>
    <property type="match status" value="1"/>
</dbReference>
<dbReference type="InterPro" id="IPR005123">
    <property type="entry name" value="Oxoglu/Fe-dep_dioxygenase_dom"/>
</dbReference>
<keyword evidence="8" id="KW-0325">Glycoprotein</keyword>
<evidence type="ECO:0000313" key="11">
    <source>
        <dbReference type="Proteomes" id="UP001165343"/>
    </source>
</evidence>
<reference evidence="10" key="1">
    <citation type="submission" date="2022-05" db="EMBL/GenBank/DDBJ databases">
        <authorList>
            <person name="Jo J.-H."/>
            <person name="Im W.-T."/>
        </authorList>
    </citation>
    <scope>NUCLEOTIDE SEQUENCE</scope>
    <source>
        <strain evidence="10">RG327</strain>
    </source>
</reference>
<evidence type="ECO:0000256" key="8">
    <source>
        <dbReference type="ARBA" id="ARBA00023180"/>
    </source>
</evidence>
<evidence type="ECO:0000259" key="9">
    <source>
        <dbReference type="PROSITE" id="PS51471"/>
    </source>
</evidence>
<keyword evidence="5" id="KW-0223">Dioxygenase</keyword>
<dbReference type="InterPro" id="IPR006620">
    <property type="entry name" value="Pro_4_hyd_alph"/>
</dbReference>
<comment type="caution">
    <text evidence="10">The sequence shown here is derived from an EMBL/GenBank/DDBJ whole genome shotgun (WGS) entry which is preliminary data.</text>
</comment>